<sequence>MRKGLALVFLIVLTLAVNANDVFQLEQTEPAQLADWTVMVYMAAENNLERYAIKDINEMEEVGSSDKLNIIALIDRWDGYHWVYKDGNLVRERSSSDYTGNDNWTDTRVYRILKDDSDDINSELISSGMEINSGDPKNLENFIHMTANRYTARKYLVIVWNHGGGIQGIAWDDNERSDDHISAKALGVAFNNAVNRIINRNRGLVDMVCFDACLMNMYEIADELSRNQVGTMVGSEELEPGDGWPYDEFLEYLRDRVDAGRDVSETALARQIVDDFIDSYDGWFFGLVGGNEATLSAVSLYPTSKFDSVNAKIDQLIGLILEDDDNFLKLHNAAKNSQKYDFWTYYVDLIDFMNKIEDEFSGEIAQKARDVVREIRNNRMIIANDTHGSSVEDSNGLSIYFPLYRRKYRGSTPYLIRPYNRDSAKFTALHFGKNTKWKDMIEQYYRVLDTKTDEEVGVD</sequence>
<gene>
    <name evidence="2" type="ORF">C0601_07345</name>
</gene>
<evidence type="ECO:0008006" key="4">
    <source>
        <dbReference type="Google" id="ProtNLM"/>
    </source>
</evidence>
<dbReference type="EMBL" id="PKTG01000085">
    <property type="protein sequence ID" value="PLX17564.1"/>
    <property type="molecule type" value="Genomic_DNA"/>
</dbReference>
<organism evidence="2 3">
    <name type="scientific">Muiribacterium halophilum</name>
    <dbReference type="NCBI Taxonomy" id="2053465"/>
    <lineage>
        <taxon>Bacteria</taxon>
        <taxon>Candidatus Muiribacteriota</taxon>
        <taxon>Candidatus Muiribacteriia</taxon>
        <taxon>Candidatus Muiribacteriales</taxon>
        <taxon>Candidatus Muiribacteriaceae</taxon>
        <taxon>Candidatus Muiribacterium</taxon>
    </lineage>
</organism>
<evidence type="ECO:0000313" key="3">
    <source>
        <dbReference type="Proteomes" id="UP000234857"/>
    </source>
</evidence>
<comment type="caution">
    <text evidence="2">The sequence shown here is derived from an EMBL/GenBank/DDBJ whole genome shotgun (WGS) entry which is preliminary data.</text>
</comment>
<dbReference type="PANTHER" id="PTHR37835:SF1">
    <property type="entry name" value="ALPHA-CLOSTRIPAIN"/>
    <property type="match status" value="1"/>
</dbReference>
<dbReference type="Gene3D" id="3.40.50.11970">
    <property type="match status" value="1"/>
</dbReference>
<dbReference type="PANTHER" id="PTHR37835">
    <property type="entry name" value="ALPHA-CLOSTRIPAIN"/>
    <property type="match status" value="1"/>
</dbReference>
<feature type="signal peptide" evidence="1">
    <location>
        <begin position="1"/>
        <end position="19"/>
    </location>
</feature>
<dbReference type="Pfam" id="PF03415">
    <property type="entry name" value="Peptidase_C11"/>
    <property type="match status" value="1"/>
</dbReference>
<dbReference type="InterPro" id="IPR005077">
    <property type="entry name" value="Peptidase_C11"/>
</dbReference>
<accession>A0A2N5ZG14</accession>
<dbReference type="AlphaFoldDB" id="A0A2N5ZG14"/>
<dbReference type="Proteomes" id="UP000234857">
    <property type="component" value="Unassembled WGS sequence"/>
</dbReference>
<evidence type="ECO:0000313" key="2">
    <source>
        <dbReference type="EMBL" id="PLX17564.1"/>
    </source>
</evidence>
<reference evidence="2 3" key="1">
    <citation type="submission" date="2017-11" db="EMBL/GenBank/DDBJ databases">
        <title>Genome-resolved metagenomics identifies genetic mobility, metabolic interactions, and unexpected diversity in perchlorate-reducing communities.</title>
        <authorList>
            <person name="Barnum T.P."/>
            <person name="Figueroa I.A."/>
            <person name="Carlstrom C.I."/>
            <person name="Lucas L.N."/>
            <person name="Engelbrektson A.L."/>
            <person name="Coates J.D."/>
        </authorList>
    </citation>
    <scope>NUCLEOTIDE SEQUENCE [LARGE SCALE GENOMIC DNA]</scope>
    <source>
        <strain evidence="2">BM706</strain>
    </source>
</reference>
<keyword evidence="1" id="KW-0732">Signal</keyword>
<protein>
    <recommendedName>
        <fullName evidence="4">Clostripain</fullName>
    </recommendedName>
</protein>
<name>A0A2N5ZG14_MUIH1</name>
<evidence type="ECO:0000256" key="1">
    <source>
        <dbReference type="SAM" id="SignalP"/>
    </source>
</evidence>
<proteinExistence type="predicted"/>
<feature type="chain" id="PRO_5014808037" description="Clostripain" evidence="1">
    <location>
        <begin position="20"/>
        <end position="459"/>
    </location>
</feature>